<dbReference type="Proteomes" id="UP000298460">
    <property type="component" value="Unassembled WGS sequence"/>
</dbReference>
<dbReference type="OrthoDB" id="9815425at2"/>
<evidence type="ECO:0000313" key="4">
    <source>
        <dbReference type="Proteomes" id="UP000298460"/>
    </source>
</evidence>
<evidence type="ECO:0000259" key="2">
    <source>
        <dbReference type="Pfam" id="PF07859"/>
    </source>
</evidence>
<gene>
    <name evidence="3" type="ORF">E4K67_27800</name>
</gene>
<dbReference type="PANTHER" id="PTHR48081">
    <property type="entry name" value="AB HYDROLASE SUPERFAMILY PROTEIN C4A8.06C"/>
    <property type="match status" value="1"/>
</dbReference>
<evidence type="ECO:0000256" key="1">
    <source>
        <dbReference type="ARBA" id="ARBA00022801"/>
    </source>
</evidence>
<dbReference type="InterPro" id="IPR029058">
    <property type="entry name" value="AB_hydrolase_fold"/>
</dbReference>
<dbReference type="Pfam" id="PF07859">
    <property type="entry name" value="Abhydrolase_3"/>
    <property type="match status" value="1"/>
</dbReference>
<dbReference type="SUPFAM" id="SSF53474">
    <property type="entry name" value="alpha/beta-Hydrolases"/>
    <property type="match status" value="1"/>
</dbReference>
<name>A0A4Z0QXC4_9FIRM</name>
<sequence>MRKESSREKIINKVKKSRDFTNFLMKIFGPKSTHAGKEVILETEVGPVRTLWYGFEDKTVKPIFFDLHGGGFILMDADSDEPMNLIYLKKVGCKIISIDYGKAPENPFPIAVNQTYAVVKHVHQNAEKYGIDPDHMAIGGYSAGGNLSTVTCLQATRKKEFSFVCQALNYPPLDLSTSPYDKPCPNGAIKPKQASIYDACYIEQKDAKNPLVSPIYASNEELAGMPDALMILAGRDSLHDEGVRYAHLLEQAGVSVELHDYDNERHGFHFYRSKKIDKACNRMADFLKKHLFA</sequence>
<dbReference type="Gene3D" id="3.40.50.1820">
    <property type="entry name" value="alpha/beta hydrolase"/>
    <property type="match status" value="1"/>
</dbReference>
<dbReference type="GO" id="GO:0016787">
    <property type="term" value="F:hydrolase activity"/>
    <property type="evidence" value="ECO:0007669"/>
    <property type="project" value="UniProtKB-KW"/>
</dbReference>
<keyword evidence="4" id="KW-1185">Reference proteome</keyword>
<dbReference type="InterPro" id="IPR013094">
    <property type="entry name" value="AB_hydrolase_3"/>
</dbReference>
<dbReference type="RefSeq" id="WP_135552733.1">
    <property type="nucleotide sequence ID" value="NZ_SPQQ01000023.1"/>
</dbReference>
<organism evidence="3 4">
    <name type="scientific">Desulfosporosinus fructosivorans</name>
    <dbReference type="NCBI Taxonomy" id="2018669"/>
    <lineage>
        <taxon>Bacteria</taxon>
        <taxon>Bacillati</taxon>
        <taxon>Bacillota</taxon>
        <taxon>Clostridia</taxon>
        <taxon>Eubacteriales</taxon>
        <taxon>Desulfitobacteriaceae</taxon>
        <taxon>Desulfosporosinus</taxon>
    </lineage>
</organism>
<proteinExistence type="predicted"/>
<dbReference type="InterPro" id="IPR050300">
    <property type="entry name" value="GDXG_lipolytic_enzyme"/>
</dbReference>
<protein>
    <submittedName>
        <fullName evidence="3">Alpha/beta hydrolase</fullName>
    </submittedName>
</protein>
<reference evidence="3 4" key="1">
    <citation type="submission" date="2019-03" db="EMBL/GenBank/DDBJ databases">
        <title>Draft Genome Sequence of Desulfosporosinus fructosivorans Strain 63.6F, Isolated from Marine Sediment in the Baltic Sea.</title>
        <authorList>
            <person name="Hausmann B."/>
            <person name="Vandieken V."/>
            <person name="Pjevac P."/>
            <person name="Schreck K."/>
            <person name="Herbold C.W."/>
            <person name="Loy A."/>
        </authorList>
    </citation>
    <scope>NUCLEOTIDE SEQUENCE [LARGE SCALE GENOMIC DNA]</scope>
    <source>
        <strain evidence="3 4">63.6F</strain>
    </source>
</reference>
<dbReference type="EMBL" id="SPQQ01000023">
    <property type="protein sequence ID" value="TGE34959.1"/>
    <property type="molecule type" value="Genomic_DNA"/>
</dbReference>
<accession>A0A4Z0QXC4</accession>
<comment type="caution">
    <text evidence="3">The sequence shown here is derived from an EMBL/GenBank/DDBJ whole genome shotgun (WGS) entry which is preliminary data.</text>
</comment>
<keyword evidence="1 3" id="KW-0378">Hydrolase</keyword>
<dbReference type="AlphaFoldDB" id="A0A4Z0QXC4"/>
<dbReference type="PANTHER" id="PTHR48081:SF8">
    <property type="entry name" value="ALPHA_BETA HYDROLASE FOLD-3 DOMAIN-CONTAINING PROTEIN-RELATED"/>
    <property type="match status" value="1"/>
</dbReference>
<feature type="domain" description="Alpha/beta hydrolase fold-3" evidence="2">
    <location>
        <begin position="66"/>
        <end position="269"/>
    </location>
</feature>
<evidence type="ECO:0000313" key="3">
    <source>
        <dbReference type="EMBL" id="TGE34959.1"/>
    </source>
</evidence>